<organism evidence="3 4">
    <name type="scientific">Aldrovandia affinis</name>
    <dbReference type="NCBI Taxonomy" id="143900"/>
    <lineage>
        <taxon>Eukaryota</taxon>
        <taxon>Metazoa</taxon>
        <taxon>Chordata</taxon>
        <taxon>Craniata</taxon>
        <taxon>Vertebrata</taxon>
        <taxon>Euteleostomi</taxon>
        <taxon>Actinopterygii</taxon>
        <taxon>Neopterygii</taxon>
        <taxon>Teleostei</taxon>
        <taxon>Notacanthiformes</taxon>
        <taxon>Halosauridae</taxon>
        <taxon>Aldrovandia</taxon>
    </lineage>
</organism>
<feature type="coiled-coil region" evidence="1">
    <location>
        <begin position="125"/>
        <end position="159"/>
    </location>
</feature>
<dbReference type="InterPro" id="IPR042566">
    <property type="entry name" value="L1_C"/>
</dbReference>
<evidence type="ECO:0000256" key="1">
    <source>
        <dbReference type="SAM" id="Coils"/>
    </source>
</evidence>
<reference evidence="3" key="1">
    <citation type="journal article" date="2023" name="Science">
        <title>Genome structures resolve the early diversification of teleost fishes.</title>
        <authorList>
            <person name="Parey E."/>
            <person name="Louis A."/>
            <person name="Montfort J."/>
            <person name="Bouchez O."/>
            <person name="Roques C."/>
            <person name="Iampietro C."/>
            <person name="Lluch J."/>
            <person name="Castinel A."/>
            <person name="Donnadieu C."/>
            <person name="Desvignes T."/>
            <person name="Floi Bucao C."/>
            <person name="Jouanno E."/>
            <person name="Wen M."/>
            <person name="Mejri S."/>
            <person name="Dirks R."/>
            <person name="Jansen H."/>
            <person name="Henkel C."/>
            <person name="Chen W.J."/>
            <person name="Zahm M."/>
            <person name="Cabau C."/>
            <person name="Klopp C."/>
            <person name="Thompson A.W."/>
            <person name="Robinson-Rechavi M."/>
            <person name="Braasch I."/>
            <person name="Lecointre G."/>
            <person name="Bobe J."/>
            <person name="Postlethwait J.H."/>
            <person name="Berthelot C."/>
            <person name="Roest Crollius H."/>
            <person name="Guiguen Y."/>
        </authorList>
    </citation>
    <scope>NUCLEOTIDE SEQUENCE</scope>
    <source>
        <strain evidence="3">NC1722</strain>
    </source>
</reference>
<name>A0AAD7RTG0_9TELE</name>
<protein>
    <submittedName>
        <fullName evidence="3">Uncharacterized protein</fullName>
    </submittedName>
</protein>
<accession>A0AAD7RTG0</accession>
<keyword evidence="4" id="KW-1185">Reference proteome</keyword>
<proteinExistence type="predicted"/>
<evidence type="ECO:0000256" key="2">
    <source>
        <dbReference type="SAM" id="MobiDB-lite"/>
    </source>
</evidence>
<dbReference type="Gene3D" id="3.30.70.1820">
    <property type="entry name" value="L1 transposable element, RRM domain"/>
    <property type="match status" value="1"/>
</dbReference>
<feature type="region of interest" description="Disordered" evidence="2">
    <location>
        <begin position="1"/>
        <end position="35"/>
    </location>
</feature>
<dbReference type="PANTHER" id="PTHR11505">
    <property type="entry name" value="L1 TRANSPOSABLE ELEMENT-RELATED"/>
    <property type="match status" value="1"/>
</dbReference>
<evidence type="ECO:0000313" key="3">
    <source>
        <dbReference type="EMBL" id="KAJ8389860.1"/>
    </source>
</evidence>
<dbReference type="AlphaFoldDB" id="A0AAD7RTG0"/>
<dbReference type="EMBL" id="JAINUG010000177">
    <property type="protein sequence ID" value="KAJ8389860.1"/>
    <property type="molecule type" value="Genomic_DNA"/>
</dbReference>
<comment type="caution">
    <text evidence="3">The sequence shown here is derived from an EMBL/GenBank/DDBJ whole genome shotgun (WGS) entry which is preliminary data.</text>
</comment>
<sequence>MASRSSRTGGGATEKQRDAKANASPTSADDMPQWAKDMMAEIKKGNVEILKYREETKAEIARCKEEIAKGGRESKAEIEKWARSLEESTRAQFESLYGEVRLAGEKASNLATKMDEREKEVDETLNGQSDAIAGMEGRLKEMEKEMLRLKGRSEDLEARSRRNNIRVVGVKEGEEAGRRPSDFVASLLKENLGLAATPTLNRAHRTLAGRRDGEGVPPRAFVVRCHYFTEKEEILKKAREMERTPEGRRGKIHIYPDYTQEVNSKRAAFKEARSLLRTRKEVRYGMRYPATLVITPEGLQTRLFENPKDAVEYIRKELNPGEIYGLV</sequence>
<gene>
    <name evidence="3" type="ORF">AAFF_G00113290</name>
</gene>
<keyword evidence="1" id="KW-0175">Coiled coil</keyword>
<evidence type="ECO:0000313" key="4">
    <source>
        <dbReference type="Proteomes" id="UP001221898"/>
    </source>
</evidence>
<dbReference type="InterPro" id="IPR004244">
    <property type="entry name" value="Transposase_22"/>
</dbReference>
<dbReference type="Proteomes" id="UP001221898">
    <property type="component" value="Unassembled WGS sequence"/>
</dbReference>
<dbReference type="Gene3D" id="3.30.250.20">
    <property type="entry name" value="L1 transposable element, C-terminal domain"/>
    <property type="match status" value="1"/>
</dbReference>